<feature type="region of interest" description="Disordered" evidence="1">
    <location>
        <begin position="1"/>
        <end position="22"/>
    </location>
</feature>
<proteinExistence type="predicted"/>
<accession>A0A3N0E5D3</accession>
<evidence type="ECO:0000259" key="2">
    <source>
        <dbReference type="Pfam" id="PF07883"/>
    </source>
</evidence>
<dbReference type="OrthoDB" id="623300at2"/>
<dbReference type="SUPFAM" id="SSF51182">
    <property type="entry name" value="RmlC-like cupins"/>
    <property type="match status" value="1"/>
</dbReference>
<organism evidence="3 4">
    <name type="scientific">Halostreptopolyspora alba</name>
    <dbReference type="NCBI Taxonomy" id="2487137"/>
    <lineage>
        <taxon>Bacteria</taxon>
        <taxon>Bacillati</taxon>
        <taxon>Actinomycetota</taxon>
        <taxon>Actinomycetes</taxon>
        <taxon>Streptosporangiales</taxon>
        <taxon>Nocardiopsidaceae</taxon>
        <taxon>Halostreptopolyspora</taxon>
    </lineage>
</organism>
<dbReference type="InterPro" id="IPR011051">
    <property type="entry name" value="RmlC_Cupin_sf"/>
</dbReference>
<dbReference type="InterPro" id="IPR014710">
    <property type="entry name" value="RmlC-like_jellyroll"/>
</dbReference>
<protein>
    <submittedName>
        <fullName evidence="3">Cupin domain-containing protein</fullName>
    </submittedName>
</protein>
<dbReference type="Gene3D" id="2.60.120.10">
    <property type="entry name" value="Jelly Rolls"/>
    <property type="match status" value="1"/>
</dbReference>
<feature type="domain" description="Cupin type-2" evidence="2">
    <location>
        <begin position="42"/>
        <end position="105"/>
    </location>
</feature>
<comment type="caution">
    <text evidence="3">The sequence shown here is derived from an EMBL/GenBank/DDBJ whole genome shotgun (WGS) entry which is preliminary data.</text>
</comment>
<dbReference type="Proteomes" id="UP000269198">
    <property type="component" value="Unassembled WGS sequence"/>
</dbReference>
<dbReference type="Pfam" id="PF07883">
    <property type="entry name" value="Cupin_2"/>
    <property type="match status" value="1"/>
</dbReference>
<evidence type="ECO:0000313" key="4">
    <source>
        <dbReference type="Proteomes" id="UP000269198"/>
    </source>
</evidence>
<reference evidence="3 4" key="1">
    <citation type="submission" date="2018-11" db="EMBL/GenBank/DDBJ databases">
        <title>The genome draft of YIM 96095.</title>
        <authorList>
            <person name="Tang S.-K."/>
            <person name="Chunyu W.-X."/>
            <person name="Feng Y.-Z."/>
        </authorList>
    </citation>
    <scope>NUCLEOTIDE SEQUENCE [LARGE SCALE GENOMIC DNA]</scope>
    <source>
        <strain evidence="3 4">YIM 96095</strain>
    </source>
</reference>
<feature type="compositionally biased region" description="Basic and acidic residues" evidence="1">
    <location>
        <begin position="1"/>
        <end position="11"/>
    </location>
</feature>
<keyword evidence="4" id="KW-1185">Reference proteome</keyword>
<evidence type="ECO:0000313" key="3">
    <source>
        <dbReference type="EMBL" id="RNL83048.1"/>
    </source>
</evidence>
<dbReference type="RefSeq" id="WP_123202525.1">
    <property type="nucleotide sequence ID" value="NZ_RJMB01000019.1"/>
</dbReference>
<dbReference type="InterPro" id="IPR013096">
    <property type="entry name" value="Cupin_2"/>
</dbReference>
<name>A0A3N0E5D3_9ACTN</name>
<sequence length="267" mass="28354">MTDPSRPDGQERPSGAPVGFPGGTAVSHLRVYDWPTEDGLAGGSPHLHTASAEGYVVLRGEGTLETLSSAGFRETPLVAGTLLWFTPGTVHRLVNRSGDLELVVVMQNAGLPEAGDAVLTYPPHVLADPAEYQRVTTIPAAEGFADEATAYAEMARAARQRRDLAVEGYLALRDRVVAEGGRALTELHEAAVRLVRDKAAGWYHHWERGPLGQANATGSHLDALAEGRGSHLGEATVYTAESPPGPRRTGMCGLLKVWDLDGARPLG</sequence>
<gene>
    <name evidence="3" type="ORF">EFW17_17730</name>
</gene>
<evidence type="ECO:0000256" key="1">
    <source>
        <dbReference type="SAM" id="MobiDB-lite"/>
    </source>
</evidence>
<dbReference type="AlphaFoldDB" id="A0A3N0E5D3"/>
<dbReference type="EMBL" id="RJMB01000019">
    <property type="protein sequence ID" value="RNL83048.1"/>
    <property type="molecule type" value="Genomic_DNA"/>
</dbReference>